<sequence length="128" mass="13627">MTFKATSLVLALSLGAVPLASAQYNAAQGQGNTAPPRAQQQTAEVSDSDLALFQKASGKIAEIRQEYQQALPKAESTEEAQALQEEASQSMVNAVESFGLTVDEFNQIAAAMQANPELRERLNLMQGG</sequence>
<feature type="chain" id="PRO_5001912608" evidence="2">
    <location>
        <begin position="23"/>
        <end position="128"/>
    </location>
</feature>
<keyword evidence="2" id="KW-0732">Signal</keyword>
<feature type="domain" description="DUF4168" evidence="3">
    <location>
        <begin position="46"/>
        <end position="121"/>
    </location>
</feature>
<dbReference type="STRING" id="1265313.HRUBRA_02730"/>
<evidence type="ECO:0000256" key="1">
    <source>
        <dbReference type="SAM" id="MobiDB-lite"/>
    </source>
</evidence>
<dbReference type="RefSeq" id="WP_035514166.1">
    <property type="nucleotide sequence ID" value="NZ_KN234747.1"/>
</dbReference>
<evidence type="ECO:0000313" key="4">
    <source>
        <dbReference type="EMBL" id="KGE02752.1"/>
    </source>
</evidence>
<dbReference type="AlphaFoldDB" id="A0A095VMP0"/>
<proteinExistence type="predicted"/>
<evidence type="ECO:0000256" key="2">
    <source>
        <dbReference type="SAM" id="SignalP"/>
    </source>
</evidence>
<organism evidence="4 5">
    <name type="scientific">Pseudohaliea rubra DSM 19751</name>
    <dbReference type="NCBI Taxonomy" id="1265313"/>
    <lineage>
        <taxon>Bacteria</taxon>
        <taxon>Pseudomonadati</taxon>
        <taxon>Pseudomonadota</taxon>
        <taxon>Gammaproteobacteria</taxon>
        <taxon>Cellvibrionales</taxon>
        <taxon>Halieaceae</taxon>
        <taxon>Pseudohaliea</taxon>
    </lineage>
</organism>
<evidence type="ECO:0000259" key="3">
    <source>
        <dbReference type="Pfam" id="PF13767"/>
    </source>
</evidence>
<dbReference type="Proteomes" id="UP000029640">
    <property type="component" value="Unassembled WGS sequence"/>
</dbReference>
<dbReference type="HOGENOM" id="CLU_145906_3_1_6"/>
<dbReference type="eggNOG" id="ENOG50339XK">
    <property type="taxonomic scope" value="Bacteria"/>
</dbReference>
<protein>
    <submittedName>
        <fullName evidence="4">Putative conserved secreted protein</fullName>
    </submittedName>
</protein>
<dbReference type="Pfam" id="PF13767">
    <property type="entry name" value="DUF4168"/>
    <property type="match status" value="1"/>
</dbReference>
<keyword evidence="5" id="KW-1185">Reference proteome</keyword>
<feature type="signal peptide" evidence="2">
    <location>
        <begin position="1"/>
        <end position="22"/>
    </location>
</feature>
<dbReference type="EMBL" id="AUVB01000085">
    <property type="protein sequence ID" value="KGE02752.1"/>
    <property type="molecule type" value="Genomic_DNA"/>
</dbReference>
<reference evidence="4 5" key="1">
    <citation type="journal article" date="2014" name="Genome Announc.">
        <title>Genome Sequence of Gammaproteobacterial Pseudohaliea rubra Type Strain DSM 19751, Isolated from Coastal Seawater of the Mediterranean Sea.</title>
        <authorList>
            <person name="Spring S."/>
            <person name="Fiebig A."/>
            <person name="Riedel T."/>
            <person name="Goker M."/>
            <person name="Klenk H.P."/>
        </authorList>
    </citation>
    <scope>NUCLEOTIDE SEQUENCE [LARGE SCALE GENOMIC DNA]</scope>
    <source>
        <strain evidence="4 5">DSM 19751</strain>
    </source>
</reference>
<gene>
    <name evidence="4" type="ORF">HRUBRA_02730</name>
</gene>
<evidence type="ECO:0000313" key="5">
    <source>
        <dbReference type="Proteomes" id="UP000029640"/>
    </source>
</evidence>
<accession>A0A095VMP0</accession>
<name>A0A095VMP0_9GAMM</name>
<dbReference type="InterPro" id="IPR025433">
    <property type="entry name" value="DUF4168"/>
</dbReference>
<feature type="region of interest" description="Disordered" evidence="1">
    <location>
        <begin position="25"/>
        <end position="45"/>
    </location>
</feature>
<comment type="caution">
    <text evidence="4">The sequence shown here is derived from an EMBL/GenBank/DDBJ whole genome shotgun (WGS) entry which is preliminary data.</text>
</comment>